<accession>A0A665TD39</accession>
<reference evidence="5" key="2">
    <citation type="submission" date="2025-08" db="UniProtKB">
        <authorList>
            <consortium name="Ensembl"/>
        </authorList>
    </citation>
    <scope>IDENTIFICATION</scope>
</reference>
<evidence type="ECO:0000256" key="1">
    <source>
        <dbReference type="ARBA" id="ARBA00004123"/>
    </source>
</evidence>
<dbReference type="AlphaFoldDB" id="A0A665TD39"/>
<dbReference type="Pfam" id="PF15772">
    <property type="entry name" value="UPF0688"/>
    <property type="match status" value="1"/>
</dbReference>
<feature type="region of interest" description="Disordered" evidence="4">
    <location>
        <begin position="111"/>
        <end position="134"/>
    </location>
</feature>
<dbReference type="InterPro" id="IPR031530">
    <property type="entry name" value="UPF0688"/>
</dbReference>
<feature type="compositionally biased region" description="Basic and acidic residues" evidence="4">
    <location>
        <begin position="59"/>
        <end position="79"/>
    </location>
</feature>
<comment type="subcellular location">
    <subcellularLocation>
        <location evidence="1">Nucleus</location>
    </subcellularLocation>
</comment>
<feature type="compositionally biased region" description="Basic residues" evidence="4">
    <location>
        <begin position="25"/>
        <end position="40"/>
    </location>
</feature>
<comment type="similarity">
    <text evidence="2">Belongs to the UPF0688 family.</text>
</comment>
<dbReference type="GO" id="GO:0005634">
    <property type="term" value="C:nucleus"/>
    <property type="evidence" value="ECO:0007669"/>
    <property type="project" value="UniProtKB-SubCell"/>
</dbReference>
<dbReference type="Proteomes" id="UP000472264">
    <property type="component" value="Chromosome 7"/>
</dbReference>
<dbReference type="RefSeq" id="XP_029363188.1">
    <property type="nucleotide sequence ID" value="XM_029507328.1"/>
</dbReference>
<feature type="compositionally biased region" description="Low complexity" evidence="4">
    <location>
        <begin position="41"/>
        <end position="58"/>
    </location>
</feature>
<evidence type="ECO:0000256" key="2">
    <source>
        <dbReference type="ARBA" id="ARBA00006634"/>
    </source>
</evidence>
<dbReference type="PANTHER" id="PTHR28491">
    <property type="entry name" value="UPF0688 PROTEIN C1ORF174"/>
    <property type="match status" value="1"/>
</dbReference>
<reference evidence="5" key="3">
    <citation type="submission" date="2025-09" db="UniProtKB">
        <authorList>
            <consortium name="Ensembl"/>
        </authorList>
    </citation>
    <scope>IDENTIFICATION</scope>
</reference>
<dbReference type="GeneID" id="115046750"/>
<keyword evidence="6" id="KW-1185">Reference proteome</keyword>
<dbReference type="OMA" id="ISCECHQ"/>
<feature type="region of interest" description="Disordered" evidence="4">
    <location>
        <begin position="1"/>
        <end position="97"/>
    </location>
</feature>
<evidence type="ECO:0000313" key="5">
    <source>
        <dbReference type="Ensembl" id="ENSENLP00000000591.1"/>
    </source>
</evidence>
<name>A0A665TD39_ECHNA</name>
<feature type="region of interest" description="Disordered" evidence="4">
    <location>
        <begin position="170"/>
        <end position="198"/>
    </location>
</feature>
<reference evidence="5" key="1">
    <citation type="submission" date="2021-04" db="EMBL/GenBank/DDBJ databases">
        <authorList>
            <consortium name="Wellcome Sanger Institute Data Sharing"/>
        </authorList>
    </citation>
    <scope>NUCLEOTIDE SEQUENCE [LARGE SCALE GENOMIC DNA]</scope>
</reference>
<organism evidence="5 6">
    <name type="scientific">Echeneis naucrates</name>
    <name type="common">Live sharksucker</name>
    <dbReference type="NCBI Taxonomy" id="173247"/>
    <lineage>
        <taxon>Eukaryota</taxon>
        <taxon>Metazoa</taxon>
        <taxon>Chordata</taxon>
        <taxon>Craniata</taxon>
        <taxon>Vertebrata</taxon>
        <taxon>Euteleostomi</taxon>
        <taxon>Actinopterygii</taxon>
        <taxon>Neopterygii</taxon>
        <taxon>Teleostei</taxon>
        <taxon>Neoteleostei</taxon>
        <taxon>Acanthomorphata</taxon>
        <taxon>Carangaria</taxon>
        <taxon>Carangiformes</taxon>
        <taxon>Echeneidae</taxon>
        <taxon>Echeneis</taxon>
    </lineage>
</organism>
<dbReference type="PANTHER" id="PTHR28491:SF1">
    <property type="entry name" value="UPF0688 PROTEIN C1ORF174"/>
    <property type="match status" value="1"/>
</dbReference>
<evidence type="ECO:0000256" key="4">
    <source>
        <dbReference type="SAM" id="MobiDB-lite"/>
    </source>
</evidence>
<protein>
    <submittedName>
        <fullName evidence="5">Uncharacterized protein</fullName>
    </submittedName>
</protein>
<dbReference type="Ensembl" id="ENSENLT00000000705.1">
    <property type="protein sequence ID" value="ENSENLP00000000591.1"/>
    <property type="gene ID" value="ENSENLG00000000456.1"/>
</dbReference>
<evidence type="ECO:0000313" key="6">
    <source>
        <dbReference type="Proteomes" id="UP000472264"/>
    </source>
</evidence>
<gene>
    <name evidence="5" type="primary">c7h1orf174</name>
</gene>
<proteinExistence type="inferred from homology"/>
<dbReference type="OrthoDB" id="8730115at2759"/>
<evidence type="ECO:0000256" key="3">
    <source>
        <dbReference type="ARBA" id="ARBA00023242"/>
    </source>
</evidence>
<dbReference type="InParanoid" id="A0A665TD39"/>
<keyword evidence="3" id="KW-0539">Nucleus</keyword>
<dbReference type="CTD" id="138850445"/>
<sequence length="198" mass="22680">MREMPGQFDNLKPRKRKHTSEVKSSRKASTTKKRNMKSSKNHSAAESSSVISGSSKAADPLERQSHISCECHRSAERRRCSASPDLDGQEGKENELRMGLDLDSCRLNGIQGKQEREEMDYDDTSKNIFPDDDSNQILPVEQFFGNLDAVQDFPQRVAGASAHVHRENRRRHYYAREDSDEEEVDFSSMQQENREDTQ</sequence>